<name>A0A4U1BMS6_9GAMM</name>
<sequence length="122" mass="13467">MGVMDALEKTEVTQVLDQHGWSFLGDFGDDAMVVQPPSGPAVQLGLHWDESQNVGHIELSRPWSGDEIQMVALRNRCPSLLIDWQLEHLICAAVLEQPADLDHCVANLVVLNAMIQASIELQ</sequence>
<dbReference type="EMBL" id="SWCJ01000009">
    <property type="protein sequence ID" value="TKB54227.1"/>
    <property type="molecule type" value="Genomic_DNA"/>
</dbReference>
<proteinExistence type="predicted"/>
<accession>A0A4U1BMS6</accession>
<dbReference type="AlphaFoldDB" id="A0A4U1BMS6"/>
<organism evidence="1 2">
    <name type="scientific">Ferrimonas aestuarii</name>
    <dbReference type="NCBI Taxonomy" id="2569539"/>
    <lineage>
        <taxon>Bacteria</taxon>
        <taxon>Pseudomonadati</taxon>
        <taxon>Pseudomonadota</taxon>
        <taxon>Gammaproteobacteria</taxon>
        <taxon>Alteromonadales</taxon>
        <taxon>Ferrimonadaceae</taxon>
        <taxon>Ferrimonas</taxon>
    </lineage>
</organism>
<dbReference type="Proteomes" id="UP000305675">
    <property type="component" value="Unassembled WGS sequence"/>
</dbReference>
<evidence type="ECO:0000313" key="1">
    <source>
        <dbReference type="EMBL" id="TKB54227.1"/>
    </source>
</evidence>
<comment type="caution">
    <text evidence="1">The sequence shown here is derived from an EMBL/GenBank/DDBJ whole genome shotgun (WGS) entry which is preliminary data.</text>
</comment>
<reference evidence="1 2" key="1">
    <citation type="submission" date="2019-04" db="EMBL/GenBank/DDBJ databases">
        <authorList>
            <person name="Hwang J.C."/>
        </authorList>
    </citation>
    <scope>NUCLEOTIDE SEQUENCE [LARGE SCALE GENOMIC DNA]</scope>
    <source>
        <strain evidence="1 2">IMCC35002</strain>
    </source>
</reference>
<keyword evidence="2" id="KW-1185">Reference proteome</keyword>
<gene>
    <name evidence="1" type="ORF">FCL42_12585</name>
</gene>
<evidence type="ECO:0000313" key="2">
    <source>
        <dbReference type="Proteomes" id="UP000305675"/>
    </source>
</evidence>
<dbReference type="RefSeq" id="WP_136863776.1">
    <property type="nucleotide sequence ID" value="NZ_SWCJ01000009.1"/>
</dbReference>
<protein>
    <submittedName>
        <fullName evidence="1">Uncharacterized protein</fullName>
    </submittedName>
</protein>